<accession>A0A816IUH4</accession>
<dbReference type="EMBL" id="HG994373">
    <property type="protein sequence ID" value="CAF1722792.1"/>
    <property type="molecule type" value="Genomic_DNA"/>
</dbReference>
<dbReference type="Proteomes" id="UP001295469">
    <property type="component" value="Chromosome C09"/>
</dbReference>
<name>A0A816IUH4_BRANA</name>
<dbReference type="AlphaFoldDB" id="A0A816IUH4"/>
<organism evidence="1">
    <name type="scientific">Brassica napus</name>
    <name type="common">Rape</name>
    <dbReference type="NCBI Taxonomy" id="3708"/>
    <lineage>
        <taxon>Eukaryota</taxon>
        <taxon>Viridiplantae</taxon>
        <taxon>Streptophyta</taxon>
        <taxon>Embryophyta</taxon>
        <taxon>Tracheophyta</taxon>
        <taxon>Spermatophyta</taxon>
        <taxon>Magnoliopsida</taxon>
        <taxon>eudicotyledons</taxon>
        <taxon>Gunneridae</taxon>
        <taxon>Pentapetalae</taxon>
        <taxon>rosids</taxon>
        <taxon>malvids</taxon>
        <taxon>Brassicales</taxon>
        <taxon>Brassicaceae</taxon>
        <taxon>Brassiceae</taxon>
        <taxon>Brassica</taxon>
    </lineage>
</organism>
<protein>
    <submittedName>
        <fullName evidence="1">(rape) hypothetical protein</fullName>
    </submittedName>
</protein>
<sequence length="58" mass="6890">MQGIFQKLVLQEILRVEEGLWFYYCIDSCVKRTCMVSGVSLLPLMVKCLHRLFIYIYV</sequence>
<gene>
    <name evidence="1" type="ORF">DARMORV10_C09P19610.1</name>
</gene>
<reference evidence="1" key="1">
    <citation type="submission" date="2021-01" db="EMBL/GenBank/DDBJ databases">
        <authorList>
            <consortium name="Genoscope - CEA"/>
            <person name="William W."/>
        </authorList>
    </citation>
    <scope>NUCLEOTIDE SEQUENCE</scope>
</reference>
<evidence type="ECO:0000313" key="1">
    <source>
        <dbReference type="EMBL" id="CAF1722792.1"/>
    </source>
</evidence>
<proteinExistence type="predicted"/>